<dbReference type="AlphaFoldDB" id="A0AA87YX06"/>
<protein>
    <recommendedName>
        <fullName evidence="9">Salutaridinol 7-O-acetyltransferase</fullName>
    </recommendedName>
</protein>
<dbReference type="Gene3D" id="3.30.559.10">
    <property type="entry name" value="Chloramphenicol acetyltransferase-like domain"/>
    <property type="match status" value="1"/>
</dbReference>
<dbReference type="Proteomes" id="UP001187192">
    <property type="component" value="Unassembled WGS sequence"/>
</dbReference>
<keyword evidence="2" id="KW-0808">Transferase</keyword>
<accession>A0AA87YX06</accession>
<evidence type="ECO:0000313" key="7">
    <source>
        <dbReference type="EMBL" id="GMN25305.1"/>
    </source>
</evidence>
<reference evidence="5" key="1">
    <citation type="submission" date="2023-07" db="EMBL/GenBank/DDBJ databases">
        <title>draft genome sequence of fig (Ficus carica).</title>
        <authorList>
            <person name="Takahashi T."/>
            <person name="Nishimura K."/>
        </authorList>
    </citation>
    <scope>NUCLEOTIDE SEQUENCE</scope>
</reference>
<comment type="caution">
    <text evidence="5">The sequence shown here is derived from an EMBL/GenBank/DDBJ whole genome shotgun (WGS) entry which is preliminary data.</text>
</comment>
<dbReference type="EMBL" id="BTGU01003016">
    <property type="protein sequence ID" value="GMN25305.1"/>
    <property type="molecule type" value="Genomic_DNA"/>
</dbReference>
<dbReference type="PANTHER" id="PTHR31623:SF122">
    <property type="entry name" value="HXXXD-TYPE ACYL-TRANSFERASE FAMILY PROTEIN"/>
    <property type="match status" value="1"/>
</dbReference>
<dbReference type="EMBL" id="BTGU01002995">
    <property type="protein sequence ID" value="GMN24938.1"/>
    <property type="molecule type" value="Genomic_DNA"/>
</dbReference>
<evidence type="ECO:0000256" key="3">
    <source>
        <dbReference type="ARBA" id="ARBA00023315"/>
    </source>
</evidence>
<evidence type="ECO:0000256" key="1">
    <source>
        <dbReference type="ARBA" id="ARBA00009861"/>
    </source>
</evidence>
<proteinExistence type="inferred from homology"/>
<dbReference type="EMBL" id="BTGU01003015">
    <property type="protein sequence ID" value="GMN25289.1"/>
    <property type="molecule type" value="Genomic_DNA"/>
</dbReference>
<keyword evidence="8" id="KW-1185">Reference proteome</keyword>
<evidence type="ECO:0008006" key="9">
    <source>
        <dbReference type="Google" id="ProtNLM"/>
    </source>
</evidence>
<feature type="non-terminal residue" evidence="5">
    <location>
        <position position="211"/>
    </location>
</feature>
<dbReference type="GO" id="GO:0016746">
    <property type="term" value="F:acyltransferase activity"/>
    <property type="evidence" value="ECO:0007669"/>
    <property type="project" value="UniProtKB-KW"/>
</dbReference>
<evidence type="ECO:0000313" key="4">
    <source>
        <dbReference type="EMBL" id="GMN24938.1"/>
    </source>
</evidence>
<keyword evidence="3" id="KW-0012">Acyltransferase</keyword>
<dbReference type="PANTHER" id="PTHR31623">
    <property type="entry name" value="F21J9.9"/>
    <property type="match status" value="1"/>
</dbReference>
<evidence type="ECO:0000313" key="8">
    <source>
        <dbReference type="Proteomes" id="UP001187192"/>
    </source>
</evidence>
<evidence type="ECO:0000313" key="6">
    <source>
        <dbReference type="EMBL" id="GMN25289.1"/>
    </source>
</evidence>
<evidence type="ECO:0000256" key="2">
    <source>
        <dbReference type="ARBA" id="ARBA00022679"/>
    </source>
</evidence>
<dbReference type="Pfam" id="PF02458">
    <property type="entry name" value="Transferase"/>
    <property type="match status" value="1"/>
</dbReference>
<comment type="similarity">
    <text evidence="1">Belongs to the plant acyltransferase family.</text>
</comment>
<organism evidence="5 8">
    <name type="scientific">Ficus carica</name>
    <name type="common">Common fig</name>
    <dbReference type="NCBI Taxonomy" id="3494"/>
    <lineage>
        <taxon>Eukaryota</taxon>
        <taxon>Viridiplantae</taxon>
        <taxon>Streptophyta</taxon>
        <taxon>Embryophyta</taxon>
        <taxon>Tracheophyta</taxon>
        <taxon>Spermatophyta</taxon>
        <taxon>Magnoliopsida</taxon>
        <taxon>eudicotyledons</taxon>
        <taxon>Gunneridae</taxon>
        <taxon>Pentapetalae</taxon>
        <taxon>rosids</taxon>
        <taxon>fabids</taxon>
        <taxon>Rosales</taxon>
        <taxon>Moraceae</taxon>
        <taxon>Ficeae</taxon>
        <taxon>Ficus</taxon>
    </lineage>
</organism>
<dbReference type="EMBL" id="BTGU01002996">
    <property type="protein sequence ID" value="GMN24963.1"/>
    <property type="molecule type" value="Genomic_DNA"/>
</dbReference>
<dbReference type="InterPro" id="IPR023213">
    <property type="entry name" value="CAT-like_dom_sf"/>
</dbReference>
<name>A0AA87YX06_FICCA</name>
<sequence>MAEEIKVEITRRETIKPSSPTPQHLRSVEFSIMDQLAPDFYVPLVLFYPFSSSANSHQRPPLDVASERVQRLRKTLSKTLTLFYPLAGRVRNNLFIECNDDGVEFVEARVPCLISDLLQKPNLEALKKFLPVQTESKKSATGGCLLLVQATIFDCGGIAIGLSISHKIVDGSTLSAFINSWGKTTLETSDHVHDQDEHVIKPDFATASRLF</sequence>
<evidence type="ECO:0000313" key="5">
    <source>
        <dbReference type="EMBL" id="GMN24963.1"/>
    </source>
</evidence>
<gene>
    <name evidence="4" type="ORF">TIFTF001_043836</name>
    <name evidence="5" type="ORF">TIFTF001_043838</name>
    <name evidence="6" type="ORF">TIFTF001_043876</name>
    <name evidence="7" type="ORF">TIFTF001_043878</name>
</gene>